<dbReference type="GO" id="GO:0004674">
    <property type="term" value="F:protein serine/threonine kinase activity"/>
    <property type="evidence" value="ECO:0007669"/>
    <property type="project" value="UniProtKB-EC"/>
</dbReference>
<keyword evidence="12" id="KW-1185">Reference proteome</keyword>
<dbReference type="EMBL" id="JAVIJP010000032">
    <property type="protein sequence ID" value="KAL3630353.1"/>
    <property type="molecule type" value="Genomic_DNA"/>
</dbReference>
<dbReference type="EC" id="2.7.11.1" evidence="2"/>
<dbReference type="PANTHER" id="PTHR33138:SF90">
    <property type="entry name" value="WALL-ASSOCIATED RECEPTOR KINASE GALACTURONAN-BINDING DOMAIN-CONTAINING PROTEIN"/>
    <property type="match status" value="1"/>
</dbReference>
<evidence type="ECO:0000256" key="5">
    <source>
        <dbReference type="ARBA" id="ARBA00047899"/>
    </source>
</evidence>
<dbReference type="AlphaFoldDB" id="A0ABD3CKA1"/>
<gene>
    <name evidence="11" type="ORF">CASFOL_023337</name>
</gene>
<evidence type="ECO:0000256" key="3">
    <source>
        <dbReference type="ARBA" id="ARBA00022729"/>
    </source>
</evidence>
<evidence type="ECO:0000259" key="10">
    <source>
        <dbReference type="Pfam" id="PF14380"/>
    </source>
</evidence>
<dbReference type="InterPro" id="IPR025287">
    <property type="entry name" value="WAK_GUB"/>
</dbReference>
<evidence type="ECO:0000313" key="11">
    <source>
        <dbReference type="EMBL" id="KAL3630353.1"/>
    </source>
</evidence>
<feature type="domain" description="Wall-associated receptor kinase galacturonan-binding" evidence="9">
    <location>
        <begin position="22"/>
        <end position="86"/>
    </location>
</feature>
<evidence type="ECO:0000256" key="8">
    <source>
        <dbReference type="SAM" id="SignalP"/>
    </source>
</evidence>
<evidence type="ECO:0000259" key="9">
    <source>
        <dbReference type="Pfam" id="PF13947"/>
    </source>
</evidence>
<dbReference type="Pfam" id="PF14380">
    <property type="entry name" value="WAK_assoc"/>
    <property type="match status" value="1"/>
</dbReference>
<sequence length="293" mass="31328">MPPFVHSLLAALLLREAANSTCNHTFSCGGDIINVTYPFTGDDRHPNCGPPGLALTCRGNTTELTQNSVAYNVLQLDQNRKTLTLSRPDLYTNNMCPTQFHNTSLNPEQFSYGSPLNDVVTLFYGCNLSAVMPYNIFSCKSRGSNYSDAYSLIGVGAEDQVYRGLSASCNVSISVPVLSTAGAGLRAAVLSLEEALMQGFRVSYNVPHERLCADCSRLGGQCGFDLVLGQRSCVCGHGPCPSSLTPPPESSPNATRPFEGNNSSNLGMNIAAKKTSSPEPCLSSCKRADYNSD</sequence>
<dbReference type="Pfam" id="PF13947">
    <property type="entry name" value="GUB_WAK_bind"/>
    <property type="match status" value="1"/>
</dbReference>
<dbReference type="PANTHER" id="PTHR33138">
    <property type="entry name" value="OS01G0690200 PROTEIN"/>
    <property type="match status" value="1"/>
</dbReference>
<comment type="catalytic activity">
    <reaction evidence="6">
        <text>L-seryl-[protein] + ATP = O-phospho-L-seryl-[protein] + ADP + H(+)</text>
        <dbReference type="Rhea" id="RHEA:17989"/>
        <dbReference type="Rhea" id="RHEA-COMP:9863"/>
        <dbReference type="Rhea" id="RHEA-COMP:11604"/>
        <dbReference type="ChEBI" id="CHEBI:15378"/>
        <dbReference type="ChEBI" id="CHEBI:29999"/>
        <dbReference type="ChEBI" id="CHEBI:30616"/>
        <dbReference type="ChEBI" id="CHEBI:83421"/>
        <dbReference type="ChEBI" id="CHEBI:456216"/>
        <dbReference type="EC" id="2.7.11.1"/>
    </reaction>
</comment>
<protein>
    <recommendedName>
        <fullName evidence="2">non-specific serine/threonine protein kinase</fullName>
        <ecNumber evidence="2">2.7.11.1</ecNumber>
    </recommendedName>
</protein>
<dbReference type="InterPro" id="IPR032872">
    <property type="entry name" value="WAK_assoc_C"/>
</dbReference>
<feature type="signal peptide" evidence="8">
    <location>
        <begin position="1"/>
        <end position="20"/>
    </location>
</feature>
<feature type="region of interest" description="Disordered" evidence="7">
    <location>
        <begin position="244"/>
        <end position="282"/>
    </location>
</feature>
<keyword evidence="4" id="KW-0325">Glycoprotein</keyword>
<accession>A0ABD3CKA1</accession>
<comment type="caution">
    <text evidence="11">The sequence shown here is derived from an EMBL/GenBank/DDBJ whole genome shotgun (WGS) entry which is preliminary data.</text>
</comment>
<evidence type="ECO:0000256" key="7">
    <source>
        <dbReference type="SAM" id="MobiDB-lite"/>
    </source>
</evidence>
<proteinExistence type="predicted"/>
<evidence type="ECO:0000313" key="12">
    <source>
        <dbReference type="Proteomes" id="UP001632038"/>
    </source>
</evidence>
<feature type="chain" id="PRO_5044776241" description="non-specific serine/threonine protein kinase" evidence="8">
    <location>
        <begin position="21"/>
        <end position="293"/>
    </location>
</feature>
<dbReference type="Proteomes" id="UP001632038">
    <property type="component" value="Unassembled WGS sequence"/>
</dbReference>
<organism evidence="11 12">
    <name type="scientific">Castilleja foliolosa</name>
    <dbReference type="NCBI Taxonomy" id="1961234"/>
    <lineage>
        <taxon>Eukaryota</taxon>
        <taxon>Viridiplantae</taxon>
        <taxon>Streptophyta</taxon>
        <taxon>Embryophyta</taxon>
        <taxon>Tracheophyta</taxon>
        <taxon>Spermatophyta</taxon>
        <taxon>Magnoliopsida</taxon>
        <taxon>eudicotyledons</taxon>
        <taxon>Gunneridae</taxon>
        <taxon>Pentapetalae</taxon>
        <taxon>asterids</taxon>
        <taxon>lamiids</taxon>
        <taxon>Lamiales</taxon>
        <taxon>Orobanchaceae</taxon>
        <taxon>Pedicularideae</taxon>
        <taxon>Castillejinae</taxon>
        <taxon>Castilleja</taxon>
    </lineage>
</organism>
<evidence type="ECO:0000256" key="1">
    <source>
        <dbReference type="ARBA" id="ARBA00004167"/>
    </source>
</evidence>
<comment type="subcellular location">
    <subcellularLocation>
        <location evidence="1">Membrane</location>
        <topology evidence="1">Single-pass membrane protein</topology>
    </subcellularLocation>
</comment>
<feature type="domain" description="Wall-associated receptor kinase C-terminal" evidence="10">
    <location>
        <begin position="139"/>
        <end position="236"/>
    </location>
</feature>
<dbReference type="GO" id="GO:0016020">
    <property type="term" value="C:membrane"/>
    <property type="evidence" value="ECO:0007669"/>
    <property type="project" value="UniProtKB-SubCell"/>
</dbReference>
<name>A0ABD3CKA1_9LAMI</name>
<comment type="catalytic activity">
    <reaction evidence="5">
        <text>L-threonyl-[protein] + ATP = O-phospho-L-threonyl-[protein] + ADP + H(+)</text>
        <dbReference type="Rhea" id="RHEA:46608"/>
        <dbReference type="Rhea" id="RHEA-COMP:11060"/>
        <dbReference type="Rhea" id="RHEA-COMP:11605"/>
        <dbReference type="ChEBI" id="CHEBI:15378"/>
        <dbReference type="ChEBI" id="CHEBI:30013"/>
        <dbReference type="ChEBI" id="CHEBI:30616"/>
        <dbReference type="ChEBI" id="CHEBI:61977"/>
        <dbReference type="ChEBI" id="CHEBI:456216"/>
        <dbReference type="EC" id="2.7.11.1"/>
    </reaction>
</comment>
<reference evidence="12" key="1">
    <citation type="journal article" date="2024" name="IScience">
        <title>Strigolactones Initiate the Formation of Haustorium-like Structures in Castilleja.</title>
        <authorList>
            <person name="Buerger M."/>
            <person name="Peterson D."/>
            <person name="Chory J."/>
        </authorList>
    </citation>
    <scope>NUCLEOTIDE SEQUENCE [LARGE SCALE GENOMIC DNA]</scope>
</reference>
<evidence type="ECO:0000256" key="6">
    <source>
        <dbReference type="ARBA" id="ARBA00048679"/>
    </source>
</evidence>
<evidence type="ECO:0000256" key="2">
    <source>
        <dbReference type="ARBA" id="ARBA00012513"/>
    </source>
</evidence>
<keyword evidence="3 8" id="KW-0732">Signal</keyword>
<evidence type="ECO:0000256" key="4">
    <source>
        <dbReference type="ARBA" id="ARBA00023180"/>
    </source>
</evidence>